<dbReference type="GeneID" id="39876399"/>
<protein>
    <submittedName>
        <fullName evidence="3">Ribosome binding protein</fullName>
    </submittedName>
</protein>
<organism evidence="3 4">
    <name type="scientific">Babesia ovata</name>
    <dbReference type="NCBI Taxonomy" id="189622"/>
    <lineage>
        <taxon>Eukaryota</taxon>
        <taxon>Sar</taxon>
        <taxon>Alveolata</taxon>
        <taxon>Apicomplexa</taxon>
        <taxon>Aconoidasida</taxon>
        <taxon>Piroplasmida</taxon>
        <taxon>Babesiidae</taxon>
        <taxon>Babesia</taxon>
    </lineage>
</organism>
<feature type="compositionally biased region" description="Low complexity" evidence="2">
    <location>
        <begin position="602"/>
        <end position="619"/>
    </location>
</feature>
<feature type="compositionally biased region" description="Low complexity" evidence="2">
    <location>
        <begin position="574"/>
        <end position="588"/>
    </location>
</feature>
<feature type="compositionally biased region" description="Polar residues" evidence="2">
    <location>
        <begin position="430"/>
        <end position="442"/>
    </location>
</feature>
<keyword evidence="4" id="KW-1185">Reference proteome</keyword>
<accession>A0A2H6KI27</accession>
<feature type="region of interest" description="Disordered" evidence="2">
    <location>
        <begin position="1197"/>
        <end position="1216"/>
    </location>
</feature>
<comment type="caution">
    <text evidence="3">The sequence shown here is derived from an EMBL/GenBank/DDBJ whole genome shotgun (WGS) entry which is preliminary data.</text>
</comment>
<feature type="compositionally biased region" description="Low complexity" evidence="2">
    <location>
        <begin position="467"/>
        <end position="485"/>
    </location>
</feature>
<feature type="compositionally biased region" description="Basic and acidic residues" evidence="2">
    <location>
        <begin position="722"/>
        <end position="734"/>
    </location>
</feature>
<keyword evidence="1" id="KW-0175">Coiled coil</keyword>
<reference evidence="3 4" key="1">
    <citation type="journal article" date="2017" name="BMC Genomics">
        <title>Whole-genome assembly of Babesia ovata and comparative genomics between closely related pathogens.</title>
        <authorList>
            <person name="Yamagishi J."/>
            <person name="Asada M."/>
            <person name="Hakimi H."/>
            <person name="Tanaka T.Q."/>
            <person name="Sugimoto C."/>
            <person name="Kawazu S."/>
        </authorList>
    </citation>
    <scope>NUCLEOTIDE SEQUENCE [LARGE SCALE GENOMIC DNA]</scope>
    <source>
        <strain evidence="3 4">Miyake</strain>
    </source>
</reference>
<name>A0A2H6KI27_9APIC</name>
<evidence type="ECO:0000313" key="4">
    <source>
        <dbReference type="Proteomes" id="UP000236319"/>
    </source>
</evidence>
<dbReference type="EMBL" id="BDSA01000006">
    <property type="protein sequence ID" value="GBE62629.1"/>
    <property type="molecule type" value="Genomic_DNA"/>
</dbReference>
<dbReference type="OrthoDB" id="6410656at2759"/>
<evidence type="ECO:0000256" key="1">
    <source>
        <dbReference type="SAM" id="Coils"/>
    </source>
</evidence>
<feature type="compositionally biased region" description="Low complexity" evidence="2">
    <location>
        <begin position="543"/>
        <end position="560"/>
    </location>
</feature>
<feature type="compositionally biased region" description="Low complexity" evidence="2">
    <location>
        <begin position="508"/>
        <end position="531"/>
    </location>
</feature>
<feature type="compositionally biased region" description="Pro residues" evidence="2">
    <location>
        <begin position="532"/>
        <end position="542"/>
    </location>
</feature>
<feature type="region of interest" description="Disordered" evidence="2">
    <location>
        <begin position="702"/>
        <end position="734"/>
    </location>
</feature>
<gene>
    <name evidence="3" type="ORF">BOVATA_041220</name>
</gene>
<feature type="compositionally biased region" description="Basic and acidic residues" evidence="2">
    <location>
        <begin position="704"/>
        <end position="713"/>
    </location>
</feature>
<evidence type="ECO:0000256" key="2">
    <source>
        <dbReference type="SAM" id="MobiDB-lite"/>
    </source>
</evidence>
<proteinExistence type="predicted"/>
<dbReference type="RefSeq" id="XP_028868872.1">
    <property type="nucleotide sequence ID" value="XM_029013039.1"/>
</dbReference>
<sequence>MTGHGIHLNTLKECLQFLHWLNKGGGSQKLQEASLNLENRIKQYYTPNFLKKGDVEYALSEFVRKASGIYERLSKDPQPGKYGGVDAQKITDALLECHPKFFAAMYYLQYCVNNSFKKLGGGGWEKDYTGWEEDWPWWGKTGWGGDLQKYLRATVSDPKYSQIPGLLPGGFGRDEGSNMYVDLEKILEKRPYNFFRSVFVSSVIGNAASRKENSANALSLVRTFCDIVKEADPDTGGSLITALNADLKGQVYSSDKTICWQELRDHCAKLRKKFDTFFNDPKRFDFTGQSIGLDKLQTKELATRAANWMRGNLTKVRGKLKDIEEYKGQHPGAYFTKNLFPYGFTFNGQYRSIRSDKELQALVGDLYSAARELQTDGDGLDRLSTILHGVRQIACTKPEPPPPKAEGNQNQGKKAEGAQNQGKKAEGPPHQNNGQSGDTSSGPKVVQPPASDTSPGDTGGQGPQGPPGSRSSTSSHVPDSSVNSVATSTPTGSLGPVGSKGDPGAPGSSQSTITPVITSVSTPSQGPVVSQQPPPPPSPPSAPAAAPGPAGQPSVQGAGPTPSNASAPQPILPPVTVVTQSPSVSSSSAGPTGDQGAGKNAGQGVTQTTSSITTTSGTPQPGGGGSGGGAPGGGGGPPAVQQDECPGGKMMSLWPNSETKFCVRDYDYKSQKPIDKRWEKYDARQRKKHGDMDALIKRGQTLLDQKKEKERKRQQQKNQLKQQREAEERRRQDAEIERRKLDVIRLQYPLMAAPEYHDNFGGNSPKKRTHKKAAVPIAHDLKVPMLEGSGIPLPPLGGGVLDGLVGEVLPDNSIKVEDHKIIEIHDAKRRIHSGNAQRQRELQDLKLKSKHVDEERKRDIEAAQKEAKKIEIRKTLQNPPRLTVIHDHPTRFTPIGLPMAYPIKPPKLPNTFPPPYSQPMMDITGKRIGGPHDERDEKFRRFQRENAYNDFRDHYDRRTKSLAKEAEQLQNEAAAKDKEAAEAGRQQKLLEEMTEELIVPKPKSDGYNHDFIVSNALGANYTVPPIIDKDPLKKFTQGGYDNSPPTAIPPEEYSKVRMALEAENKHTVYGDVHISVQKPSFTESHDDSDQFDLHIDVRKPIVQDPVDNTYDDPYANDDDVLRDEFKNAESWHGEDKGFSVLPKSNFNLEFTPSFLQSDGDHDPGIPRDTPRKPYDQIIPVFPDSGVCQNPWYVPDASSTTVTPPLSPPPDTDHLPPPDTVREMLCWLVGMAELGYVEKIKEHVKSILKEYNKDASQPPDALEVTRDPYNLDASIVSNTLTQACLYAASVLHRIKHKDISTAVSTLDFTSEYSKLYYSTDPAALLCQLRDYAYVCYHQLEFLKSQCNRGARHGGWQDYEYGSGLSSPKSPLQAFLTDASDSKFETHPFDPYDICRKSRVNMGFTKDDLPTPHETGNHLHTILSPSCGDEDPLLTLSSYLTCLTRRTPRTTGELVSFFHNFGNSLHEASSQLSPLGSALSNRHDDCPKWDCLGEADLNAIKDVLGSGPPNSNHNNGHLKTLSTFLGCGIYNVDCPQLIKPITYRAYALYSSSFAHHYLSWAAYLPDRLWESLLRLQDDLEKLQCAELKSLHACPKALPLLYTHGFTPPDGTLQSSLTCSKVIVKLEEVVAGEPIAELMTAMDTFLYRVREPFLCAIIAL</sequence>
<feature type="region of interest" description="Disordered" evidence="2">
    <location>
        <begin position="394"/>
        <end position="654"/>
    </location>
</feature>
<feature type="compositionally biased region" description="Polar residues" evidence="2">
    <location>
        <begin position="407"/>
        <end position="422"/>
    </location>
</feature>
<feature type="compositionally biased region" description="Gly residues" evidence="2">
    <location>
        <begin position="620"/>
        <end position="637"/>
    </location>
</feature>
<feature type="coiled-coil region" evidence="1">
    <location>
        <begin position="952"/>
        <end position="996"/>
    </location>
</feature>
<evidence type="ECO:0000313" key="3">
    <source>
        <dbReference type="EMBL" id="GBE62629.1"/>
    </source>
</evidence>
<dbReference type="VEuPathDB" id="PiroplasmaDB:BOVATA_041220"/>
<dbReference type="Proteomes" id="UP000236319">
    <property type="component" value="Unassembled WGS sequence"/>
</dbReference>